<dbReference type="InterPro" id="IPR013767">
    <property type="entry name" value="PAS_fold"/>
</dbReference>
<proteinExistence type="inferred from homology"/>
<dbReference type="PROSITE" id="PS50109">
    <property type="entry name" value="HIS_KIN"/>
    <property type="match status" value="1"/>
</dbReference>
<evidence type="ECO:0000256" key="11">
    <source>
        <dbReference type="ARBA" id="ARBA00022977"/>
    </source>
</evidence>
<dbReference type="InterPro" id="IPR000700">
    <property type="entry name" value="PAS-assoc_C"/>
</dbReference>
<dbReference type="InterPro" id="IPR015168">
    <property type="entry name" value="SsuA/THI5"/>
</dbReference>
<dbReference type="Pfam" id="PF00989">
    <property type="entry name" value="PAS"/>
    <property type="match status" value="1"/>
</dbReference>
<dbReference type="SUPFAM" id="SSF55874">
    <property type="entry name" value="ATPase domain of HSP90 chaperone/DNA topoisomerase II/histidine kinase"/>
    <property type="match status" value="1"/>
</dbReference>
<dbReference type="Pfam" id="PF02518">
    <property type="entry name" value="HATPase_c"/>
    <property type="match status" value="1"/>
</dbReference>
<evidence type="ECO:0000256" key="12">
    <source>
        <dbReference type="ARBA" id="ARBA00023004"/>
    </source>
</evidence>
<dbReference type="PROSITE" id="PS50113">
    <property type="entry name" value="PAC"/>
    <property type="match status" value="1"/>
</dbReference>
<evidence type="ECO:0000256" key="14">
    <source>
        <dbReference type="ARBA" id="ARBA00048179"/>
    </source>
</evidence>
<keyword evidence="12" id="KW-0408">Iron</keyword>
<dbReference type="SUPFAM" id="SSF47384">
    <property type="entry name" value="Homodimeric domain of signal transducing histidine kinase"/>
    <property type="match status" value="1"/>
</dbReference>
<feature type="domain" description="PAS" evidence="17">
    <location>
        <begin position="367"/>
        <end position="438"/>
    </location>
</feature>
<keyword evidence="8" id="KW-0808">Transferase</keyword>
<comment type="similarity">
    <text evidence="4">Belongs to the NMT1/THI5 family.</text>
</comment>
<dbReference type="PANTHER" id="PTHR31528:SF1">
    <property type="entry name" value="4-AMINO-5-HYDROXYMETHYL-2-METHYLPYRIMIDINE PHOSPHATE SYNTHASE THI11-RELATED"/>
    <property type="match status" value="1"/>
</dbReference>
<evidence type="ECO:0000256" key="5">
    <source>
        <dbReference type="ARBA" id="ARBA00011738"/>
    </source>
</evidence>
<dbReference type="SMART" id="SM00091">
    <property type="entry name" value="PAS"/>
    <property type="match status" value="1"/>
</dbReference>
<dbReference type="PATRIC" id="fig|1286106.3.peg.1594"/>
<evidence type="ECO:0000256" key="3">
    <source>
        <dbReference type="ARBA" id="ARBA00004948"/>
    </source>
</evidence>
<feature type="domain" description="Histidine kinase" evidence="16">
    <location>
        <begin position="512"/>
        <end position="727"/>
    </location>
</feature>
<keyword evidence="9" id="KW-0479">Metal-binding</keyword>
<keyword evidence="15" id="KW-0175">Coiled coil</keyword>
<dbReference type="InterPro" id="IPR035965">
    <property type="entry name" value="PAS-like_dom_sf"/>
</dbReference>
<organism evidence="19 20">
    <name type="scientific">Methylophaga lonarensis MPL</name>
    <dbReference type="NCBI Taxonomy" id="1286106"/>
    <lineage>
        <taxon>Bacteria</taxon>
        <taxon>Pseudomonadati</taxon>
        <taxon>Pseudomonadota</taxon>
        <taxon>Gammaproteobacteria</taxon>
        <taxon>Thiotrichales</taxon>
        <taxon>Piscirickettsiaceae</taxon>
        <taxon>Methylophaga</taxon>
    </lineage>
</organism>
<dbReference type="SUPFAM" id="SSF53850">
    <property type="entry name" value="Periplasmic binding protein-like II"/>
    <property type="match status" value="1"/>
</dbReference>
<evidence type="ECO:0000259" key="17">
    <source>
        <dbReference type="PROSITE" id="PS50112"/>
    </source>
</evidence>
<evidence type="ECO:0000256" key="13">
    <source>
        <dbReference type="ARBA" id="ARBA00033171"/>
    </source>
</evidence>
<dbReference type="Pfam" id="PF09084">
    <property type="entry name" value="NMT1"/>
    <property type="match status" value="1"/>
</dbReference>
<dbReference type="Gene3D" id="3.40.190.10">
    <property type="entry name" value="Periplasmic binding protein-like II"/>
    <property type="match status" value="2"/>
</dbReference>
<dbReference type="CDD" id="cd00082">
    <property type="entry name" value="HisKA"/>
    <property type="match status" value="1"/>
</dbReference>
<protein>
    <recommendedName>
        <fullName evidence="6">histidine kinase</fullName>
        <ecNumber evidence="6">2.7.13.3</ecNumber>
    </recommendedName>
    <alternativeName>
        <fullName evidence="13">Thiamine pyrimidine synthase</fullName>
    </alternativeName>
</protein>
<comment type="caution">
    <text evidence="19">The sequence shown here is derived from an EMBL/GenBank/DDBJ whole genome shotgun (WGS) entry which is preliminary data.</text>
</comment>
<dbReference type="Proteomes" id="UP000012019">
    <property type="component" value="Unassembled WGS sequence"/>
</dbReference>
<dbReference type="InterPro" id="IPR003594">
    <property type="entry name" value="HATPase_dom"/>
</dbReference>
<dbReference type="NCBIfam" id="TIGR00229">
    <property type="entry name" value="sensory_box"/>
    <property type="match status" value="1"/>
</dbReference>
<dbReference type="InterPro" id="IPR027939">
    <property type="entry name" value="NMT1/THI5"/>
</dbReference>
<dbReference type="eggNOG" id="COG0715">
    <property type="taxonomic scope" value="Bacteria"/>
</dbReference>
<comment type="subunit">
    <text evidence="5">Homodimer.</text>
</comment>
<evidence type="ECO:0000313" key="20">
    <source>
        <dbReference type="Proteomes" id="UP000012019"/>
    </source>
</evidence>
<evidence type="ECO:0000256" key="1">
    <source>
        <dbReference type="ARBA" id="ARBA00000085"/>
    </source>
</evidence>
<dbReference type="GO" id="GO:0000155">
    <property type="term" value="F:phosphorelay sensor kinase activity"/>
    <property type="evidence" value="ECO:0007669"/>
    <property type="project" value="InterPro"/>
</dbReference>
<dbReference type="AlphaFoldDB" id="M7PG84"/>
<dbReference type="CDD" id="cd00130">
    <property type="entry name" value="PAS"/>
    <property type="match status" value="1"/>
</dbReference>
<dbReference type="PANTHER" id="PTHR31528">
    <property type="entry name" value="4-AMINO-5-HYDROXYMETHYL-2-METHYLPYRIMIDINE PHOSPHATE SYNTHASE THI11-RELATED"/>
    <property type="match status" value="1"/>
</dbReference>
<dbReference type="Gene3D" id="3.30.450.20">
    <property type="entry name" value="PAS domain"/>
    <property type="match status" value="1"/>
</dbReference>
<evidence type="ECO:0000259" key="18">
    <source>
        <dbReference type="PROSITE" id="PS50113"/>
    </source>
</evidence>
<evidence type="ECO:0000313" key="19">
    <source>
        <dbReference type="EMBL" id="EMR12885.1"/>
    </source>
</evidence>
<comment type="catalytic activity">
    <reaction evidence="1">
        <text>ATP + protein L-histidine = ADP + protein N-phospho-L-histidine.</text>
        <dbReference type="EC" id="2.7.13.3"/>
    </reaction>
</comment>
<comment type="function">
    <text evidence="2">Responsible for the formation of the pyrimidine heterocycle in the thiamine biosynthesis pathway. Catalyzes the formation of hydroxymethylpyrimidine phosphate (HMP-P) from histidine and pyridoxal phosphate (PLP). The protein uses PLP and the active site histidine to form HMP-P, generating an inactive enzyme. The enzyme can only undergo a single turnover, which suggests it is a suicide enzyme.</text>
</comment>
<name>M7PG84_9GAMM</name>
<dbReference type="InterPro" id="IPR003661">
    <property type="entry name" value="HisK_dim/P_dom"/>
</dbReference>
<keyword evidence="20" id="KW-1185">Reference proteome</keyword>
<dbReference type="EMBL" id="APHR01000039">
    <property type="protein sequence ID" value="EMR12885.1"/>
    <property type="molecule type" value="Genomic_DNA"/>
</dbReference>
<evidence type="ECO:0000256" key="10">
    <source>
        <dbReference type="ARBA" id="ARBA00022898"/>
    </source>
</evidence>
<evidence type="ECO:0000259" key="16">
    <source>
        <dbReference type="PROSITE" id="PS50109"/>
    </source>
</evidence>
<dbReference type="SUPFAM" id="SSF55785">
    <property type="entry name" value="PYP-like sensor domain (PAS domain)"/>
    <property type="match status" value="1"/>
</dbReference>
<dbReference type="GO" id="GO:0009228">
    <property type="term" value="P:thiamine biosynthetic process"/>
    <property type="evidence" value="ECO:0007669"/>
    <property type="project" value="UniProtKB-KW"/>
</dbReference>
<sequence length="735" mass="83194">MFVFSLSSAKRSKTKKIMLTGVLIAMVMAIFPVEAEVNSVVRLQLKWEHQFQFAGYYAAIEQGYYDEAGIQVELIPASPEREPVTEVLQGRAEFGVGNSELLLHFYQGDPVVVLAVIFQHSPLILLSRTENPLQTLHDLDGQRVAIEPGTAELFAYLKREGVNPTQFDVVQHAYHLQPLIDGELAAQSAYSTTETFELESRRIGYQIYSPRSVGIDFYGDNLFTTQTMLDEEPDLVENFRKASLRGWFYAMDHPEEIIELILEKYPTSRSREALHYEAEKMHQLMRTDLIEPGHMITGRWQHMANVYSEIGMLPEAFSLEGFLYQSEPEQIDLQAIYVKLFIASALAAIFAFLTSTLVHFNKRLRKSEQKLRVLFDTAPLAYIVLDQRGYIKEWNNAASRIFNWPRDEIIGRNTFDTIVNADDSAAVKQVFERTVNEHSPVTFMNSNLTRDGKEITCEWVNTTFNDNSNDDEVWILSIASDVTERAAIEKALKQARDQAQEALSEHKQLISMLSHELRSPLATIASANAVIKAAIGQGDFKNTALMNTRINSAIQRLRRFLDNLMADDRLSTVKFSSQRANIDVQRIVHKSVTASQDQYPHRYININMTGPREIIGPDSVLLDVVITNLLDNAMKYSVPNTAVSISIESAVDNSLCLEVHNFGPAIPEKLHEEIFHKYYRAELEQASGTGLGLYLVKRIAISYNASIQVTSSDEEGTMFRVIFPSVEPSEANRNE</sequence>
<dbReference type="Gene3D" id="3.30.565.10">
    <property type="entry name" value="Histidine kinase-like ATPase, C-terminal domain"/>
    <property type="match status" value="1"/>
</dbReference>
<evidence type="ECO:0000256" key="9">
    <source>
        <dbReference type="ARBA" id="ARBA00022723"/>
    </source>
</evidence>
<dbReference type="PRINTS" id="PR00344">
    <property type="entry name" value="BCTRLSENSOR"/>
</dbReference>
<evidence type="ECO:0000256" key="6">
    <source>
        <dbReference type="ARBA" id="ARBA00012438"/>
    </source>
</evidence>
<dbReference type="Gene3D" id="1.10.287.130">
    <property type="match status" value="1"/>
</dbReference>
<dbReference type="PROSITE" id="PS50112">
    <property type="entry name" value="PAS"/>
    <property type="match status" value="1"/>
</dbReference>
<reference evidence="19 20" key="1">
    <citation type="journal article" date="2013" name="Genome Announc.">
        <title>Draft Genome Sequence of Methylophaga lonarensis MPLT, a Haloalkaliphilic (Non-Methane-Utilizing) Methylotroph.</title>
        <authorList>
            <person name="Shetty S.A."/>
            <person name="Marathe N.P."/>
            <person name="Munot H."/>
            <person name="Antony C.P."/>
            <person name="Dhotre D.P."/>
            <person name="Murrell J.C."/>
            <person name="Shouche Y.S."/>
        </authorList>
    </citation>
    <scope>NUCLEOTIDE SEQUENCE [LARGE SCALE GENOMIC DNA]</scope>
    <source>
        <strain evidence="19 20">MPL</strain>
    </source>
</reference>
<dbReference type="InterPro" id="IPR004358">
    <property type="entry name" value="Sig_transdc_His_kin-like_C"/>
</dbReference>
<dbReference type="STRING" id="1286106.MPL1_07947"/>
<keyword evidence="11" id="KW-0784">Thiamine biosynthesis</keyword>
<dbReference type="InterPro" id="IPR036097">
    <property type="entry name" value="HisK_dim/P_sf"/>
</dbReference>
<comment type="catalytic activity">
    <reaction evidence="14">
        <text>N(6)-(pyridoxal phosphate)-L-lysyl-[4-amino-5-hydroxymethyl-2-methylpyrimidine phosphate synthase] + L-histidyl-[4-amino-5-hydroxymethyl-2-methylpyrimidine phosphate synthase] + 2 Fe(3+) + 4 H2O = L-lysyl-[4-amino-5-hydroxymethyl-2-methylpyrimidine phosphate synthase] + (2S)-2-amino-5-hydroxy-4-oxopentanoyl-[4-amino-5-hydroxymethyl-2-methylpyrimidine phosphate synthase] + 4-amino-2-methyl-5-(phosphooxymethyl)pyrimidine + 3-oxopropanoate + 2 Fe(2+) + 2 H(+)</text>
        <dbReference type="Rhea" id="RHEA:65756"/>
        <dbReference type="Rhea" id="RHEA-COMP:16892"/>
        <dbReference type="Rhea" id="RHEA-COMP:16893"/>
        <dbReference type="Rhea" id="RHEA-COMP:16894"/>
        <dbReference type="Rhea" id="RHEA-COMP:16895"/>
        <dbReference type="ChEBI" id="CHEBI:15377"/>
        <dbReference type="ChEBI" id="CHEBI:15378"/>
        <dbReference type="ChEBI" id="CHEBI:29033"/>
        <dbReference type="ChEBI" id="CHEBI:29034"/>
        <dbReference type="ChEBI" id="CHEBI:29969"/>
        <dbReference type="ChEBI" id="CHEBI:29979"/>
        <dbReference type="ChEBI" id="CHEBI:33190"/>
        <dbReference type="ChEBI" id="CHEBI:58354"/>
        <dbReference type="ChEBI" id="CHEBI:143915"/>
        <dbReference type="ChEBI" id="CHEBI:157692"/>
    </reaction>
    <physiologicalReaction direction="left-to-right" evidence="14">
        <dbReference type="Rhea" id="RHEA:65757"/>
    </physiologicalReaction>
</comment>
<gene>
    <name evidence="19" type="ORF">MPL1_07947</name>
</gene>
<dbReference type="InterPro" id="IPR036890">
    <property type="entry name" value="HATPase_C_sf"/>
</dbReference>
<dbReference type="InterPro" id="IPR005467">
    <property type="entry name" value="His_kinase_dom"/>
</dbReference>
<evidence type="ECO:0000256" key="8">
    <source>
        <dbReference type="ARBA" id="ARBA00022679"/>
    </source>
</evidence>
<dbReference type="InterPro" id="IPR000014">
    <property type="entry name" value="PAS"/>
</dbReference>
<evidence type="ECO:0000256" key="15">
    <source>
        <dbReference type="SAM" id="Coils"/>
    </source>
</evidence>
<feature type="domain" description="PAC" evidence="18">
    <location>
        <begin position="437"/>
        <end position="494"/>
    </location>
</feature>
<dbReference type="GO" id="GO:0006355">
    <property type="term" value="P:regulation of DNA-templated transcription"/>
    <property type="evidence" value="ECO:0007669"/>
    <property type="project" value="InterPro"/>
</dbReference>
<keyword evidence="10" id="KW-0663">Pyridoxal phosphate</keyword>
<comment type="pathway">
    <text evidence="3">Cofactor biosynthesis; thiamine diphosphate biosynthesis.</text>
</comment>
<evidence type="ECO:0000256" key="2">
    <source>
        <dbReference type="ARBA" id="ARBA00003469"/>
    </source>
</evidence>
<evidence type="ECO:0000256" key="4">
    <source>
        <dbReference type="ARBA" id="ARBA00009406"/>
    </source>
</evidence>
<dbReference type="SMART" id="SM00387">
    <property type="entry name" value="HATPase_c"/>
    <property type="match status" value="1"/>
</dbReference>
<accession>M7PG84</accession>
<feature type="coiled-coil region" evidence="15">
    <location>
        <begin position="485"/>
        <end position="516"/>
    </location>
</feature>
<dbReference type="EC" id="2.7.13.3" evidence="6"/>
<dbReference type="eggNOG" id="COG5002">
    <property type="taxonomic scope" value="Bacteria"/>
</dbReference>
<dbReference type="GO" id="GO:0046872">
    <property type="term" value="F:metal ion binding"/>
    <property type="evidence" value="ECO:0007669"/>
    <property type="project" value="UniProtKB-KW"/>
</dbReference>
<keyword evidence="7" id="KW-0597">Phosphoprotein</keyword>
<evidence type="ECO:0000256" key="7">
    <source>
        <dbReference type="ARBA" id="ARBA00022553"/>
    </source>
</evidence>